<dbReference type="InterPro" id="IPR029753">
    <property type="entry name" value="D-isomer_DH_CS"/>
</dbReference>
<keyword evidence="8" id="KW-1185">Reference proteome</keyword>
<dbReference type="SUPFAM" id="SSF52283">
    <property type="entry name" value="Formate/glycerate dehydrogenase catalytic domain-like"/>
    <property type="match status" value="1"/>
</dbReference>
<dbReference type="PANTHER" id="PTHR42789">
    <property type="entry name" value="D-ISOMER SPECIFIC 2-HYDROXYACID DEHYDROGENASE FAMILY PROTEIN (AFU_ORTHOLOGUE AFUA_6G10090)"/>
    <property type="match status" value="1"/>
</dbReference>
<organism evidence="7 8">
    <name type="scientific">Gluconacetobacter takamatsuzukensis</name>
    <dbReference type="NCBI Taxonomy" id="1286190"/>
    <lineage>
        <taxon>Bacteria</taxon>
        <taxon>Pseudomonadati</taxon>
        <taxon>Pseudomonadota</taxon>
        <taxon>Alphaproteobacteria</taxon>
        <taxon>Acetobacterales</taxon>
        <taxon>Acetobacteraceae</taxon>
        <taxon>Gluconacetobacter</taxon>
    </lineage>
</organism>
<dbReference type="CDD" id="cd12173">
    <property type="entry name" value="PGDH_4"/>
    <property type="match status" value="1"/>
</dbReference>
<reference evidence="7 8" key="1">
    <citation type="submission" date="2020-04" db="EMBL/GenBank/DDBJ databases">
        <title>Description of novel Gluconacetobacter.</title>
        <authorList>
            <person name="Sombolestani A."/>
        </authorList>
    </citation>
    <scope>NUCLEOTIDE SEQUENCE [LARGE SCALE GENOMIC DNA]</scope>
    <source>
        <strain evidence="7 8">LMG 27800</strain>
    </source>
</reference>
<evidence type="ECO:0000256" key="2">
    <source>
        <dbReference type="ARBA" id="ARBA00023002"/>
    </source>
</evidence>
<proteinExistence type="inferred from homology"/>
<evidence type="ECO:0000256" key="1">
    <source>
        <dbReference type="ARBA" id="ARBA00005854"/>
    </source>
</evidence>
<evidence type="ECO:0000313" key="7">
    <source>
        <dbReference type="EMBL" id="MBB2206098.1"/>
    </source>
</evidence>
<feature type="domain" description="D-isomer specific 2-hydroxyacid dehydrogenase catalytic" evidence="5">
    <location>
        <begin position="4"/>
        <end position="314"/>
    </location>
</feature>
<dbReference type="Gene3D" id="3.40.50.720">
    <property type="entry name" value="NAD(P)-binding Rossmann-like Domain"/>
    <property type="match status" value="2"/>
</dbReference>
<name>A0A7W4KFR0_9PROT</name>
<dbReference type="PANTHER" id="PTHR42789:SF1">
    <property type="entry name" value="D-ISOMER SPECIFIC 2-HYDROXYACID DEHYDROGENASE FAMILY PROTEIN (AFU_ORTHOLOGUE AFUA_6G10090)"/>
    <property type="match status" value="1"/>
</dbReference>
<dbReference type="EMBL" id="JABEQK010000011">
    <property type="protein sequence ID" value="MBB2206098.1"/>
    <property type="molecule type" value="Genomic_DNA"/>
</dbReference>
<dbReference type="GO" id="GO:0016616">
    <property type="term" value="F:oxidoreductase activity, acting on the CH-OH group of donors, NAD or NADP as acceptor"/>
    <property type="evidence" value="ECO:0007669"/>
    <property type="project" value="InterPro"/>
</dbReference>
<dbReference type="AlphaFoldDB" id="A0A7W4KFR0"/>
<keyword evidence="3" id="KW-0520">NAD</keyword>
<dbReference type="InterPro" id="IPR036291">
    <property type="entry name" value="NAD(P)-bd_dom_sf"/>
</dbReference>
<protein>
    <submittedName>
        <fullName evidence="7">Hydroxyacid dehydrogenase</fullName>
    </submittedName>
</protein>
<dbReference type="SUPFAM" id="SSF51735">
    <property type="entry name" value="NAD(P)-binding Rossmann-fold domains"/>
    <property type="match status" value="1"/>
</dbReference>
<dbReference type="Pfam" id="PF00389">
    <property type="entry name" value="2-Hacid_dh"/>
    <property type="match status" value="1"/>
</dbReference>
<evidence type="ECO:0000259" key="5">
    <source>
        <dbReference type="Pfam" id="PF00389"/>
    </source>
</evidence>
<dbReference type="GO" id="GO:0051287">
    <property type="term" value="F:NAD binding"/>
    <property type="evidence" value="ECO:0007669"/>
    <property type="project" value="InterPro"/>
</dbReference>
<evidence type="ECO:0000259" key="6">
    <source>
        <dbReference type="Pfam" id="PF02826"/>
    </source>
</evidence>
<evidence type="ECO:0000256" key="4">
    <source>
        <dbReference type="RuleBase" id="RU003719"/>
    </source>
</evidence>
<comment type="similarity">
    <text evidence="1 4">Belongs to the D-isomer specific 2-hydroxyacid dehydrogenase family.</text>
</comment>
<feature type="domain" description="D-isomer specific 2-hydroxyacid dehydrogenase NAD-binding" evidence="6">
    <location>
        <begin position="105"/>
        <end position="282"/>
    </location>
</feature>
<accession>A0A7W4KFR0</accession>
<comment type="caution">
    <text evidence="7">The sequence shown here is derived from an EMBL/GenBank/DDBJ whole genome shotgun (WGS) entry which is preliminary data.</text>
</comment>
<dbReference type="InterPro" id="IPR006139">
    <property type="entry name" value="D-isomer_2_OHA_DH_cat_dom"/>
</dbReference>
<sequence>MKCLLIQPIHPRGVEILRAGGIEVVSASSSDMQVVAREITDADAVITRNAGLNRAAIEAGAQLKVVGNHGIGLDPVDVAYATSIGLPVVFTPYANVRSVAELAITQMLALAKRVCRCDTATREGRFDYRYSREFHEISGKTLLIVGFGRIGRLTAEMAHAAFGMKILVHSPSVPVEEIAAAGFVAAPVLEQALAQVDIVSLHQVLNDRTRGMFDAARLAALKPGAILVNTARGALVDGPALIAAVRSGQLSGAAMDVFDKEPLPADSPFVAEPGILLSPHTGGATEEAMERTASQVAGQVVDVLNGRRPEYLVNPQVWRGD</sequence>
<dbReference type="Pfam" id="PF02826">
    <property type="entry name" value="2-Hacid_dh_C"/>
    <property type="match status" value="1"/>
</dbReference>
<dbReference type="InterPro" id="IPR006140">
    <property type="entry name" value="D-isomer_DH_NAD-bd"/>
</dbReference>
<keyword evidence="2 4" id="KW-0560">Oxidoreductase</keyword>
<gene>
    <name evidence="7" type="ORF">HLH27_13895</name>
</gene>
<dbReference type="Proteomes" id="UP000540556">
    <property type="component" value="Unassembled WGS sequence"/>
</dbReference>
<dbReference type="InterPro" id="IPR050857">
    <property type="entry name" value="D-2-hydroxyacid_DH"/>
</dbReference>
<evidence type="ECO:0000256" key="3">
    <source>
        <dbReference type="ARBA" id="ARBA00023027"/>
    </source>
</evidence>
<dbReference type="RefSeq" id="WP_182950631.1">
    <property type="nucleotide sequence ID" value="NZ_JABEQK010000011.1"/>
</dbReference>
<dbReference type="PROSITE" id="PS00671">
    <property type="entry name" value="D_2_HYDROXYACID_DH_3"/>
    <property type="match status" value="1"/>
</dbReference>
<evidence type="ECO:0000313" key="8">
    <source>
        <dbReference type="Proteomes" id="UP000540556"/>
    </source>
</evidence>